<evidence type="ECO:0000313" key="2">
    <source>
        <dbReference type="Proteomes" id="UP000269689"/>
    </source>
</evidence>
<reference evidence="1 2" key="1">
    <citation type="submission" date="2018-11" db="EMBL/GenBank/DDBJ databases">
        <title>Genomic Encyclopedia of Type Strains, Phase IV (KMG-IV): sequencing the most valuable type-strain genomes for metagenomic binning, comparative biology and taxonomic classification.</title>
        <authorList>
            <person name="Goeker M."/>
        </authorList>
    </citation>
    <scope>NUCLEOTIDE SEQUENCE [LARGE SCALE GENOMIC DNA]</scope>
    <source>
        <strain evidence="1 2">DSM 104731</strain>
    </source>
</reference>
<sequence length="54" mass="6260">MKKLSGTIHKRIWYFLVFSHSTVRKPGLNVKNAFNDLPKIGCVYENELCSNFTN</sequence>
<comment type="caution">
    <text evidence="1">The sequence shown here is derived from an EMBL/GenBank/DDBJ whole genome shotgun (WGS) entry which is preliminary data.</text>
</comment>
<dbReference type="EMBL" id="RKQK01000001">
    <property type="protein sequence ID" value="RPE71862.1"/>
    <property type="molecule type" value="Genomic_DNA"/>
</dbReference>
<dbReference type="AlphaFoldDB" id="A0A3N4UMP1"/>
<name>A0A3N4UMP1_9RHOB</name>
<proteinExistence type="predicted"/>
<dbReference type="Proteomes" id="UP000269689">
    <property type="component" value="Unassembled WGS sequence"/>
</dbReference>
<organism evidence="1 2">
    <name type="scientific">Pacificibacter maritimus</name>
    <dbReference type="NCBI Taxonomy" id="762213"/>
    <lineage>
        <taxon>Bacteria</taxon>
        <taxon>Pseudomonadati</taxon>
        <taxon>Pseudomonadota</taxon>
        <taxon>Alphaproteobacteria</taxon>
        <taxon>Rhodobacterales</taxon>
        <taxon>Roseobacteraceae</taxon>
        <taxon>Pacificibacter</taxon>
    </lineage>
</organism>
<protein>
    <submittedName>
        <fullName evidence="1">Uncharacterized protein</fullName>
    </submittedName>
</protein>
<gene>
    <name evidence="1" type="ORF">EDD53_0992</name>
</gene>
<accession>A0A3N4UMP1</accession>
<keyword evidence="2" id="KW-1185">Reference proteome</keyword>
<evidence type="ECO:0000313" key="1">
    <source>
        <dbReference type="EMBL" id="RPE71862.1"/>
    </source>
</evidence>